<dbReference type="GO" id="GO:0000724">
    <property type="term" value="P:double-strand break repair via homologous recombination"/>
    <property type="evidence" value="ECO:0007669"/>
    <property type="project" value="InterPro"/>
</dbReference>
<organism evidence="8 9">
    <name type="scientific">Diatraea saccharalis</name>
    <name type="common">sugarcane borer</name>
    <dbReference type="NCBI Taxonomy" id="40085"/>
    <lineage>
        <taxon>Eukaryota</taxon>
        <taxon>Metazoa</taxon>
        <taxon>Ecdysozoa</taxon>
        <taxon>Arthropoda</taxon>
        <taxon>Hexapoda</taxon>
        <taxon>Insecta</taxon>
        <taxon>Pterygota</taxon>
        <taxon>Neoptera</taxon>
        <taxon>Endopterygota</taxon>
        <taxon>Lepidoptera</taxon>
        <taxon>Glossata</taxon>
        <taxon>Ditrysia</taxon>
        <taxon>Pyraloidea</taxon>
        <taxon>Crambidae</taxon>
        <taxon>Crambinae</taxon>
        <taxon>Diatraea</taxon>
    </lineage>
</organism>
<dbReference type="PANTHER" id="PTHR11289:SF0">
    <property type="entry name" value="BREAST CANCER TYPE 2 SUSCEPTIBILITY PROTEIN"/>
    <property type="match status" value="1"/>
</dbReference>
<dbReference type="Proteomes" id="UP001153714">
    <property type="component" value="Chromosome 6"/>
</dbReference>
<keyword evidence="2" id="KW-0227">DNA damage</keyword>
<dbReference type="SUPFAM" id="SSF50249">
    <property type="entry name" value="Nucleic acid-binding proteins"/>
    <property type="match status" value="1"/>
</dbReference>
<evidence type="ECO:0000256" key="2">
    <source>
        <dbReference type="ARBA" id="ARBA00022763"/>
    </source>
</evidence>
<dbReference type="InterPro" id="IPR015252">
    <property type="entry name" value="BRCA2_hlx"/>
</dbReference>
<evidence type="ECO:0000313" key="9">
    <source>
        <dbReference type="Proteomes" id="UP001153714"/>
    </source>
</evidence>
<evidence type="ECO:0000256" key="4">
    <source>
        <dbReference type="ARBA" id="ARBA00023172"/>
    </source>
</evidence>
<evidence type="ECO:0000256" key="1">
    <source>
        <dbReference type="ARBA" id="ARBA00022737"/>
    </source>
</evidence>
<dbReference type="Gene3D" id="2.40.50.140">
    <property type="entry name" value="Nucleic acid-binding proteins"/>
    <property type="match status" value="2"/>
</dbReference>
<proteinExistence type="predicted"/>
<dbReference type="InterPro" id="IPR012340">
    <property type="entry name" value="NA-bd_OB-fold"/>
</dbReference>
<dbReference type="EMBL" id="OU893337">
    <property type="protein sequence ID" value="CAH0761925.1"/>
    <property type="molecule type" value="Genomic_DNA"/>
</dbReference>
<dbReference type="InterPro" id="IPR015525">
    <property type="entry name" value="BRCA2"/>
</dbReference>
<dbReference type="InterPro" id="IPR015187">
    <property type="entry name" value="BRCA2_OB_1"/>
</dbReference>
<dbReference type="SUPFAM" id="SSF81872">
    <property type="entry name" value="BRCA2 helical domain"/>
    <property type="match status" value="1"/>
</dbReference>
<keyword evidence="1" id="KW-0677">Repeat</keyword>
<evidence type="ECO:0000256" key="3">
    <source>
        <dbReference type="ARBA" id="ARBA00023125"/>
    </source>
</evidence>
<protein>
    <recommendedName>
        <fullName evidence="10">Breast cancer type 2 susceptibility protein</fullName>
    </recommendedName>
</protein>
<name>A0A9P0C2I1_9NEOP</name>
<evidence type="ECO:0000259" key="6">
    <source>
        <dbReference type="Pfam" id="PF09103"/>
    </source>
</evidence>
<dbReference type="Pfam" id="PF00634">
    <property type="entry name" value="BRCA2"/>
    <property type="match status" value="7"/>
</dbReference>
<dbReference type="OrthoDB" id="21095at2759"/>
<sequence>MEDSSEAINNFEKVLMKNARKKRLLLYRNSENKNKQNLENQSYNPQTVISNVSLQLKAIQKADTVINSKHTRKYLQKFKKSCLLPVNEFVEDNLVAQTSNGTKFETQFELDTQLMDIIDNAEELVHPKSVITHEIERKSKINDNKNPESTPTISLYENHNINSPTTENFGRKSDNIEGKCQLNENHNKEIKDSNVVAKIDPVDILVEDEDIPSSYVFLPEKKSKTPSPLVFDLNTFEDFEKIAVPVIEHNPDTKSAKQLINSQIVGRELLIQCDDQSLYFADDTSLSPVLKISVDKLKVTKNEGVNSTKQELFTAKEFMKDSVFLKDEIIFSSDEESEYIKNEFHDLPLTCALKTSFYNQPEILDKTIYVGFQTASNRSIQISADSYKKAKSFLDSFDDDGDNVGDDINKVTLTELVNMCDKLHKKSDTTNVYNCKATETNINLDRKEISMDNEEIYVDSDKLNVNNVDINLKSNYIDLKQESLKDDNKKMMLTSMKRKGDDIMARNKKVKLSEMALINYNQICLGINLEDNISLEKLVVEKSKQSSNVTENKVNSSDDIQHIDEDIINEFDVPLLENKNEKRVDYHNVKTASLKKDGVDIIEKFNNNNGIVDNNLFNVKYKDFKVNHDNSSTIPDIVGFKTASNKNIKITKQALAKSRLILDDFNKLPLDISNPEISQELNLDQRSKVYGFKTASNKDIQISVNALTKSRSVFQDIIENDHNFNLEPEKYQSQITKYESRSNTYMGFRKSDNKEIKITEEAYHKTKNMFENIVMNDEEFAKDFEENIKYKGDVLEAIQERPELHDLITSQNEIANDFNTEFDGLSVFPKADTIPKFCGFKTASNKSVSISEKAIIESKNVFADIGLDYDFMFLSKKKTLNKSIEKTKQSLAKSRCIIEDCNECPLDMNRLEIPQDKCSNLNQKSKDCGFKTASNKEIKISFAALTKSSSVFKDIVENDHGIDTGSDENLNKKVKYKSCSDTYVRKVNNEENNISEEAYTKIQNMLNDVVKKDEDFANKNEKELKHKDDIVEVIHEDPKLPELNPLQLEIANNFNTDFDSVSVFPKATDVIKFCGFITASNKKVNVSEKAFIESKKIFADIDLDNGSNFIIKNKITNLSENSKSETNVNYERVANINRCKISSDKVIMDPYLFQSNSELKVASNNKHNFNKKYLNQNELIRDKKIDDITSYENTKDTLEFDLKDVNLEIRKIDIDKPKFQPFQTASMKPIAISDKALAESKALLEDIGNSKYSSILVQPHINVTQTSCKGFQTASQQSIKMSDYALAKNIKLFKDIDNENNIVKFNDEHNNMVQGEMNKSAECKELVLGGFQTSRGKPVEISAEALAKSKLLFEDFRNELDEPEQAKFRFQGFQTGNKNKVSISNEALIKSKELFNNMHKIETSTLKTMETNSRFGGFQTANNKKILISEQALQRGCQVFQDINVDFSKGFDKQMHKEKKSSNETGDHKIQETLVDSESVSYKSIDKPINVLTESRNQFTDSIDNCKNKSNSLISTNNPENLEELMDTQVINNLEETLYTEDFCKNTTPKNAKRSGSPILSCPKAKKRKIFQTPYKTGFISNKKIPLYIKTTSKPINESIMLFNDDYKKTKRYSLKDLANVEKNSQTPKMCFYNLKFETLLNFRFTRKRNDVTDYDMSVEDITKLFKNAVNTKLIPDGWLDNHIKLVIWKLLSYEMIFPNTLSGVCTVRNLLDQLKYRYDKELYNTERPALRKILEKDDVASKTLVLCVAAIYVDGVSVSSVVNLTANVELLLTDGWYCVKSTIDKMLTKLVYDEKIRIGSKIVTNGAELLNCDQGIAPWEDTSYVRLKIFGNSTRPARWDARLGYHRKAAILTSLSNVKVEGGKVSKLRLYVTRVYPALFVEKFEDGSTVTRSERLETIHQLKYESERQTMMEKLYEEMEKELSDQVNLFYYLMAGLHIFS</sequence>
<dbReference type="Pfam" id="PF09169">
    <property type="entry name" value="BRCA-2_helical"/>
    <property type="match status" value="1"/>
</dbReference>
<keyword evidence="4" id="KW-0233">DNA recombination</keyword>
<dbReference type="Pfam" id="PF09103">
    <property type="entry name" value="BRCA-2_OB1"/>
    <property type="match status" value="1"/>
</dbReference>
<dbReference type="GO" id="GO:0003677">
    <property type="term" value="F:DNA binding"/>
    <property type="evidence" value="ECO:0007669"/>
    <property type="project" value="UniProtKB-KW"/>
</dbReference>
<evidence type="ECO:0000256" key="5">
    <source>
        <dbReference type="ARBA" id="ARBA00023204"/>
    </source>
</evidence>
<dbReference type="InterPro" id="IPR036315">
    <property type="entry name" value="BRCA2_hlx_sf"/>
</dbReference>
<keyword evidence="9" id="KW-1185">Reference proteome</keyword>
<accession>A0A9P0C2I1</accession>
<dbReference type="PANTHER" id="PTHR11289">
    <property type="entry name" value="BREAST CANCER TYPE 2 SUSCEPTIBILITY PROTEIN BRCA2"/>
    <property type="match status" value="1"/>
</dbReference>
<keyword evidence="3" id="KW-0238">DNA-binding</keyword>
<evidence type="ECO:0000259" key="7">
    <source>
        <dbReference type="Pfam" id="PF09169"/>
    </source>
</evidence>
<feature type="domain" description="BRCA2 OB1" evidence="6">
    <location>
        <begin position="1729"/>
        <end position="1848"/>
    </location>
</feature>
<evidence type="ECO:0008006" key="10">
    <source>
        <dbReference type="Google" id="ProtNLM"/>
    </source>
</evidence>
<dbReference type="GO" id="GO:0006355">
    <property type="term" value="P:regulation of DNA-templated transcription"/>
    <property type="evidence" value="ECO:0007669"/>
    <property type="project" value="TreeGrafter"/>
</dbReference>
<gene>
    <name evidence="8" type="ORF">DIATSA_LOCUS11938</name>
</gene>
<evidence type="ECO:0000313" key="8">
    <source>
        <dbReference type="EMBL" id="CAH0761925.1"/>
    </source>
</evidence>
<dbReference type="PROSITE" id="PS50138">
    <property type="entry name" value="BRCA2_REPEAT"/>
    <property type="match status" value="12"/>
</dbReference>
<feature type="domain" description="Breast cancer type 2 susceptibility protein helical" evidence="7">
    <location>
        <begin position="1669"/>
        <end position="1723"/>
    </location>
</feature>
<keyword evidence="5" id="KW-0234">DNA repair</keyword>
<reference evidence="8" key="1">
    <citation type="submission" date="2021-12" db="EMBL/GenBank/DDBJ databases">
        <authorList>
            <person name="King R."/>
        </authorList>
    </citation>
    <scope>NUCLEOTIDE SEQUENCE</scope>
</reference>
<dbReference type="InterPro" id="IPR002093">
    <property type="entry name" value="BRCA2_repeat"/>
</dbReference>
<reference evidence="8" key="2">
    <citation type="submission" date="2022-10" db="EMBL/GenBank/DDBJ databases">
        <authorList>
            <consortium name="ENA_rothamsted_submissions"/>
            <consortium name="culmorum"/>
            <person name="King R."/>
        </authorList>
    </citation>
    <scope>NUCLEOTIDE SEQUENCE</scope>
</reference>